<evidence type="ECO:0000313" key="1">
    <source>
        <dbReference type="EMBL" id="AHJ87626.1"/>
    </source>
</evidence>
<accession>A0A0A0PL33</accession>
<dbReference type="Proteomes" id="UP000030232">
    <property type="component" value="Segment"/>
</dbReference>
<dbReference type="GeneID" id="26798015"/>
<dbReference type="EMBL" id="KJ010547">
    <property type="protein sequence ID" value="AHJ87626.1"/>
    <property type="molecule type" value="Genomic_DNA"/>
</dbReference>
<gene>
    <name evidence="1" type="ORF">Bp8pC_196</name>
</gene>
<organism evidence="1 2">
    <name type="scientific">Bacillus phage Bp8p-C</name>
    <dbReference type="NCBI Taxonomy" id="1445810"/>
    <lineage>
        <taxon>Viruses</taxon>
        <taxon>Duplodnaviria</taxon>
        <taxon>Heunggongvirae</taxon>
        <taxon>Uroviricota</taxon>
        <taxon>Caudoviricetes</taxon>
        <taxon>Herelleviridae</taxon>
        <taxon>Bastillevirinae</taxon>
        <taxon>Agatevirus</taxon>
        <taxon>Agatevirus Bp8pC</taxon>
    </lineage>
</organism>
<dbReference type="RefSeq" id="YP_009227103.1">
    <property type="nucleotide sequence ID" value="NC_029121.1"/>
</dbReference>
<dbReference type="OrthoDB" id="33440at10239"/>
<name>A0A0A0PL33_9CAUD</name>
<evidence type="ECO:0000313" key="2">
    <source>
        <dbReference type="Proteomes" id="UP000030232"/>
    </source>
</evidence>
<protein>
    <submittedName>
        <fullName evidence="1">Uncharacterized protein</fullName>
    </submittedName>
</protein>
<proteinExistence type="predicted"/>
<reference evidence="1 2" key="1">
    <citation type="journal article" date="2015" name="Appl. Environ. Microbiol.">
        <title>Effects of actin-like proteins encoded by two Bacillus pumilus phages on unstable lysogeny, revealed by genomic analysis.</title>
        <authorList>
            <person name="Yuan Y."/>
            <person name="Peng Q."/>
            <person name="Wu D."/>
            <person name="Kou Z."/>
            <person name="Wu Y."/>
            <person name="Liu P."/>
            <person name="Gao M."/>
        </authorList>
    </citation>
    <scope>NUCLEOTIDE SEQUENCE [LARGE SCALE GENOMIC DNA]</scope>
</reference>
<dbReference type="KEGG" id="vg:26798015"/>
<sequence length="98" mass="11255">MTNYSIEPEGFLKAYDNEGRTLDRYSVQLIDMEEGTVYTVACSANPFEGVWSFSDDIPLYDDEELHEDIGKEIEWGDLPYNVQKAVYLHAAVAENFHK</sequence>
<keyword evidence="2" id="KW-1185">Reference proteome</keyword>